<evidence type="ECO:0000256" key="15">
    <source>
        <dbReference type="ARBA" id="ARBA00022741"/>
    </source>
</evidence>
<evidence type="ECO:0000256" key="11">
    <source>
        <dbReference type="ARBA" id="ARBA00022643"/>
    </source>
</evidence>
<dbReference type="InterPro" id="IPR003018">
    <property type="entry name" value="GAF"/>
</dbReference>
<dbReference type="GO" id="GO:0005886">
    <property type="term" value="C:plasma membrane"/>
    <property type="evidence" value="ECO:0007669"/>
    <property type="project" value="UniProtKB-SubCell"/>
</dbReference>
<name>A0A917E6M6_9HYPH</name>
<keyword evidence="10" id="KW-0285">Flavoprotein</keyword>
<dbReference type="Gene3D" id="2.10.70.100">
    <property type="match status" value="1"/>
</dbReference>
<dbReference type="SUPFAM" id="SSF55781">
    <property type="entry name" value="GAF domain-like"/>
    <property type="match status" value="1"/>
</dbReference>
<dbReference type="Pfam" id="PF07536">
    <property type="entry name" value="HWE_HK"/>
    <property type="match status" value="1"/>
</dbReference>
<comment type="catalytic activity">
    <reaction evidence="1">
        <text>ATP + protein L-histidine = ADP + protein N-phospho-L-histidine.</text>
        <dbReference type="EC" id="2.7.13.3"/>
    </reaction>
</comment>
<proteinExistence type="predicted"/>
<evidence type="ECO:0000259" key="22">
    <source>
        <dbReference type="PROSITE" id="PS50046"/>
    </source>
</evidence>
<dbReference type="AlphaFoldDB" id="A0A917E6M6"/>
<keyword evidence="18" id="KW-1133">Transmembrane helix</keyword>
<keyword evidence="17" id="KW-0067">ATP-binding</keyword>
<evidence type="ECO:0000259" key="23">
    <source>
        <dbReference type="PROSITE" id="PS50112"/>
    </source>
</evidence>
<evidence type="ECO:0000256" key="20">
    <source>
        <dbReference type="ARBA" id="ARBA00023136"/>
    </source>
</evidence>
<keyword evidence="19" id="KW-0157">Chromophore</keyword>
<evidence type="ECO:0000256" key="5">
    <source>
        <dbReference type="ARBA" id="ARBA00022475"/>
    </source>
</evidence>
<feature type="domain" description="PAC" evidence="24">
    <location>
        <begin position="416"/>
        <end position="469"/>
    </location>
</feature>
<evidence type="ECO:0000256" key="16">
    <source>
        <dbReference type="ARBA" id="ARBA00022777"/>
    </source>
</evidence>
<dbReference type="Gene3D" id="3.30.450.20">
    <property type="entry name" value="PAS domain"/>
    <property type="match status" value="4"/>
</dbReference>
<evidence type="ECO:0000256" key="13">
    <source>
        <dbReference type="ARBA" id="ARBA00022692"/>
    </source>
</evidence>
<organism evidence="25 26">
    <name type="scientific">Aureimonas endophytica</name>
    <dbReference type="NCBI Taxonomy" id="2027858"/>
    <lineage>
        <taxon>Bacteria</taxon>
        <taxon>Pseudomonadati</taxon>
        <taxon>Pseudomonadota</taxon>
        <taxon>Alphaproteobacteria</taxon>
        <taxon>Hyphomicrobiales</taxon>
        <taxon>Aurantimonadaceae</taxon>
        <taxon>Aureimonas</taxon>
    </lineage>
</organism>
<keyword evidence="20" id="KW-0472">Membrane</keyword>
<dbReference type="InterPro" id="IPR016132">
    <property type="entry name" value="Phyto_chromo_attachment"/>
</dbReference>
<keyword evidence="21" id="KW-0675">Receptor</keyword>
<dbReference type="SMART" id="SM00086">
    <property type="entry name" value="PAC"/>
    <property type="match status" value="4"/>
</dbReference>
<comment type="caution">
    <text evidence="25">The sequence shown here is derived from an EMBL/GenBank/DDBJ whole genome shotgun (WGS) entry which is preliminary data.</text>
</comment>
<dbReference type="PROSITE" id="PS50046">
    <property type="entry name" value="PHYTOCHROME_2"/>
    <property type="match status" value="1"/>
</dbReference>
<evidence type="ECO:0000256" key="21">
    <source>
        <dbReference type="ARBA" id="ARBA00023170"/>
    </source>
</evidence>
<dbReference type="GO" id="GO:0005524">
    <property type="term" value="F:ATP binding"/>
    <property type="evidence" value="ECO:0007669"/>
    <property type="project" value="UniProtKB-KW"/>
</dbReference>
<dbReference type="SMART" id="SM00911">
    <property type="entry name" value="HWE_HK"/>
    <property type="match status" value="1"/>
</dbReference>
<evidence type="ECO:0000256" key="9">
    <source>
        <dbReference type="ARBA" id="ARBA00022606"/>
    </source>
</evidence>
<keyword evidence="15" id="KW-0547">Nucleotide-binding</keyword>
<feature type="domain" description="PAS" evidence="23">
    <location>
        <begin position="600"/>
        <end position="672"/>
    </location>
</feature>
<dbReference type="Pfam" id="PF08447">
    <property type="entry name" value="PAS_3"/>
    <property type="match status" value="3"/>
</dbReference>
<dbReference type="EMBL" id="BMIQ01000003">
    <property type="protein sequence ID" value="GGE04646.1"/>
    <property type="molecule type" value="Genomic_DNA"/>
</dbReference>
<dbReference type="PROSITE" id="PS50113">
    <property type="entry name" value="PAC"/>
    <property type="match status" value="3"/>
</dbReference>
<evidence type="ECO:0000256" key="8">
    <source>
        <dbReference type="ARBA" id="ARBA00022553"/>
    </source>
</evidence>
<evidence type="ECO:0000313" key="26">
    <source>
        <dbReference type="Proteomes" id="UP000644699"/>
    </source>
</evidence>
<dbReference type="PROSITE" id="PS50112">
    <property type="entry name" value="PAS"/>
    <property type="match status" value="2"/>
</dbReference>
<reference evidence="25" key="1">
    <citation type="journal article" date="2014" name="Int. J. Syst. Evol. Microbiol.">
        <title>Complete genome sequence of Corynebacterium casei LMG S-19264T (=DSM 44701T), isolated from a smear-ripened cheese.</title>
        <authorList>
            <consortium name="US DOE Joint Genome Institute (JGI-PGF)"/>
            <person name="Walter F."/>
            <person name="Albersmeier A."/>
            <person name="Kalinowski J."/>
            <person name="Ruckert C."/>
        </authorList>
    </citation>
    <scope>NUCLEOTIDE SEQUENCE</scope>
    <source>
        <strain evidence="25">CGMCC 1.15367</strain>
    </source>
</reference>
<dbReference type="InterPro" id="IPR013655">
    <property type="entry name" value="PAS_fold_3"/>
</dbReference>
<evidence type="ECO:0000256" key="10">
    <source>
        <dbReference type="ARBA" id="ARBA00022630"/>
    </source>
</evidence>
<dbReference type="PANTHER" id="PTHR43304">
    <property type="entry name" value="PHYTOCHROME-LIKE PROTEIN CPH1"/>
    <property type="match status" value="1"/>
</dbReference>
<dbReference type="GO" id="GO:0009881">
    <property type="term" value="F:photoreceptor activity"/>
    <property type="evidence" value="ECO:0007669"/>
    <property type="project" value="UniProtKB-KW"/>
</dbReference>
<keyword evidence="7" id="KW-0600">Photoreceptor protein</keyword>
<dbReference type="PANTHER" id="PTHR43304:SF1">
    <property type="entry name" value="PAC DOMAIN-CONTAINING PROTEIN"/>
    <property type="match status" value="1"/>
</dbReference>
<accession>A0A917E6M6</accession>
<feature type="domain" description="PAC" evidence="24">
    <location>
        <begin position="547"/>
        <end position="599"/>
    </location>
</feature>
<evidence type="ECO:0000256" key="14">
    <source>
        <dbReference type="ARBA" id="ARBA00022737"/>
    </source>
</evidence>
<dbReference type="InterPro" id="IPR029016">
    <property type="entry name" value="GAF-like_dom_sf"/>
</dbReference>
<reference evidence="25" key="2">
    <citation type="submission" date="2020-09" db="EMBL/GenBank/DDBJ databases">
        <authorList>
            <person name="Sun Q."/>
            <person name="Zhou Y."/>
        </authorList>
    </citation>
    <scope>NUCLEOTIDE SEQUENCE</scope>
    <source>
        <strain evidence="25">CGMCC 1.15367</strain>
    </source>
</reference>
<evidence type="ECO:0000256" key="4">
    <source>
        <dbReference type="ARBA" id="ARBA00021740"/>
    </source>
</evidence>
<dbReference type="Pfam" id="PF01590">
    <property type="entry name" value="GAF"/>
    <property type="match status" value="1"/>
</dbReference>
<keyword evidence="5" id="KW-1003">Cell membrane</keyword>
<evidence type="ECO:0000256" key="7">
    <source>
        <dbReference type="ARBA" id="ARBA00022543"/>
    </source>
</evidence>
<evidence type="ECO:0000256" key="2">
    <source>
        <dbReference type="ARBA" id="ARBA00004429"/>
    </source>
</evidence>
<dbReference type="FunFam" id="2.10.70.100:FF:000001">
    <property type="entry name" value="Sensory transduction histidine kinase"/>
    <property type="match status" value="1"/>
</dbReference>
<keyword evidence="26" id="KW-1185">Reference proteome</keyword>
<dbReference type="CDD" id="cd00130">
    <property type="entry name" value="PAS"/>
    <property type="match status" value="3"/>
</dbReference>
<evidence type="ECO:0000256" key="6">
    <source>
        <dbReference type="ARBA" id="ARBA00022519"/>
    </source>
</evidence>
<dbReference type="Gene3D" id="3.30.565.10">
    <property type="entry name" value="Histidine kinase-like ATPase, C-terminal domain"/>
    <property type="match status" value="1"/>
</dbReference>
<dbReference type="GO" id="GO:0004673">
    <property type="term" value="F:protein histidine kinase activity"/>
    <property type="evidence" value="ECO:0007669"/>
    <property type="project" value="UniProtKB-EC"/>
</dbReference>
<dbReference type="SUPFAM" id="SSF55785">
    <property type="entry name" value="PYP-like sensor domain (PAS domain)"/>
    <property type="match status" value="3"/>
</dbReference>
<sequence length="933" mass="104450">MDSESVFRSWLPGDGEMAERIRAFDWSQTSLGPIAEWSPTLRTVVGFMVAARQPVFLGWGPETVSLYNDCIVPILGAKHPASLGRSFREVFAEVWTDYEPIVTRTMAGEAHYLEDQPVRLAGRGEDEPSYFTYSWTPLREASGEVAGFLSIATETTAKVLSLGMLRQSERRQAFLLQLSDAIRALGEADEIRTTSTTMLGRHLGANRVAYAEHRPKDATFAVAPNFVDGTQEIVGEFRYEAYGPDILDQLQSGRLRIQPDIQADATLDGTQKRRLAEAGVAASLNVPVLKQGRLVAFLGVNYASPHVFEPAEIELVEEVAARTWTAIERARAEALLRQRELDLARVQRIGEVGGLDIDIANGLRSKRSPEYLRLHGLSATGSEETHAQWRARVHPDDREAAERTLFAALEGGGSGYESEYRIVRPSDGAIRWIHARADIERDGNGRPTRLVGAHLDITEQKETQEALRTSRERLRQFGEASTDVLWIRDAETLQWTYLTPAFETIYGIGREAALHGNDFRRWVELVEPADRGEALAAIRRVRAGERTSFDYRIRRPDGEVRWLRNTDFPIRDDYGVVTSIGGVGHDATELKRIEEALRASEERLRSAVEVGRVGLWDWDMVAERIHWSDEHFRMEGYAVGEVVPSYEAWASRLHPDDREATEAALRSARDSRTEYVHEFRTLLPDGAIHWCAARGKFFYDEEGRPIRMVGAMIDTTEKRELLDRQMVLIHEVQHRTRNLIGVVRSLVERTLEASSSADEFRTSIRDRLGALSRVNGLLSRLESGEKITFDELLRAELSAHGLLQNGAARQLTLEGPTGVRLRSTTVQTFALALHELATNAVKYGALASDVGHLTIRWQVRSESGGRRLLVDWRESGVPDMPTGDMAAKGGGFGRQLIEKALPYQLKARTSYVFGADGIHCVIDMPVTADQPKI</sequence>
<evidence type="ECO:0000256" key="18">
    <source>
        <dbReference type="ARBA" id="ARBA00022989"/>
    </source>
</evidence>
<evidence type="ECO:0000259" key="24">
    <source>
        <dbReference type="PROSITE" id="PS50113"/>
    </source>
</evidence>
<dbReference type="InterPro" id="IPR035965">
    <property type="entry name" value="PAS-like_dom_sf"/>
</dbReference>
<dbReference type="RefSeq" id="WP_188908806.1">
    <property type="nucleotide sequence ID" value="NZ_BMIQ01000003.1"/>
</dbReference>
<keyword evidence="13" id="KW-0812">Transmembrane</keyword>
<evidence type="ECO:0000256" key="17">
    <source>
        <dbReference type="ARBA" id="ARBA00022840"/>
    </source>
</evidence>
<dbReference type="Proteomes" id="UP000644699">
    <property type="component" value="Unassembled WGS sequence"/>
</dbReference>
<keyword evidence="16" id="KW-0418">Kinase</keyword>
<evidence type="ECO:0000256" key="3">
    <source>
        <dbReference type="ARBA" id="ARBA00012438"/>
    </source>
</evidence>
<protein>
    <recommendedName>
        <fullName evidence="4">Blue-light-activated histidine kinase</fullName>
        <ecNumber evidence="3">2.7.13.3</ecNumber>
    </recommendedName>
</protein>
<keyword evidence="12" id="KW-0808">Transferase</keyword>
<keyword evidence="8" id="KW-0597">Phosphoprotein</keyword>
<keyword evidence="14" id="KW-0677">Repeat</keyword>
<dbReference type="InterPro" id="IPR000700">
    <property type="entry name" value="PAS-assoc_C"/>
</dbReference>
<feature type="domain" description="PAC" evidence="24">
    <location>
        <begin position="675"/>
        <end position="727"/>
    </location>
</feature>
<dbReference type="SMART" id="SM00065">
    <property type="entry name" value="GAF"/>
    <property type="match status" value="1"/>
</dbReference>
<comment type="subcellular location">
    <subcellularLocation>
        <location evidence="2">Cell inner membrane</location>
        <topology evidence="2">Multi-pass membrane protein</topology>
    </subcellularLocation>
</comment>
<gene>
    <name evidence="25" type="ORF">GCM10011390_24520</name>
</gene>
<evidence type="ECO:0000313" key="25">
    <source>
        <dbReference type="EMBL" id="GGE04646.1"/>
    </source>
</evidence>
<dbReference type="InterPro" id="IPR011102">
    <property type="entry name" value="Sig_transdc_His_kinase_HWE"/>
</dbReference>
<evidence type="ECO:0000256" key="19">
    <source>
        <dbReference type="ARBA" id="ARBA00022991"/>
    </source>
</evidence>
<evidence type="ECO:0000256" key="12">
    <source>
        <dbReference type="ARBA" id="ARBA00022679"/>
    </source>
</evidence>
<keyword evidence="6" id="KW-0997">Cell inner membrane</keyword>
<feature type="domain" description="Phytochrome chromophore attachment site" evidence="22">
    <location>
        <begin position="150"/>
        <end position="322"/>
    </location>
</feature>
<dbReference type="InterPro" id="IPR036890">
    <property type="entry name" value="HATPase_C_sf"/>
</dbReference>
<dbReference type="NCBIfam" id="TIGR00229">
    <property type="entry name" value="sensory_box"/>
    <property type="match status" value="3"/>
</dbReference>
<dbReference type="InterPro" id="IPR052162">
    <property type="entry name" value="Sensor_kinase/Photoreceptor"/>
</dbReference>
<dbReference type="EC" id="2.7.13.3" evidence="3"/>
<dbReference type="Gene3D" id="3.30.450.40">
    <property type="match status" value="1"/>
</dbReference>
<dbReference type="SMART" id="SM00091">
    <property type="entry name" value="PAS"/>
    <property type="match status" value="2"/>
</dbReference>
<feature type="domain" description="PAS" evidence="23">
    <location>
        <begin position="470"/>
        <end position="545"/>
    </location>
</feature>
<evidence type="ECO:0000256" key="1">
    <source>
        <dbReference type="ARBA" id="ARBA00000085"/>
    </source>
</evidence>
<dbReference type="InterPro" id="IPR000014">
    <property type="entry name" value="PAS"/>
</dbReference>
<dbReference type="InterPro" id="IPR001610">
    <property type="entry name" value="PAC"/>
</dbReference>
<keyword evidence="11" id="KW-0288">FMN</keyword>
<keyword evidence="9" id="KW-0716">Sensory transduction</keyword>